<protein>
    <submittedName>
        <fullName evidence="1">Uncharacterized protein</fullName>
    </submittedName>
</protein>
<dbReference type="AlphaFoldDB" id="F0S6A6"/>
<name>F0S6A6_PSESL</name>
<evidence type="ECO:0000313" key="2">
    <source>
        <dbReference type="Proteomes" id="UP000000310"/>
    </source>
</evidence>
<sequence length="49" mass="5948">MNDRKLTYVLRNNDKAGTIIVNRYFTELQLNLIKKRILRTKHQKQIKYG</sequence>
<dbReference type="EMBL" id="CP002545">
    <property type="protein sequence ID" value="ADY53220.1"/>
    <property type="molecule type" value="Genomic_DNA"/>
</dbReference>
<organism evidence="1 2">
    <name type="scientific">Pseudopedobacter saltans (strain ATCC 51119 / DSM 12145 / JCM 21818 / CCUG 39354 / LMG 10337 / NBRC 100064 / NCIMB 13643)</name>
    <name type="common">Pedobacter saltans</name>
    <dbReference type="NCBI Taxonomy" id="762903"/>
    <lineage>
        <taxon>Bacteria</taxon>
        <taxon>Pseudomonadati</taxon>
        <taxon>Bacteroidota</taxon>
        <taxon>Sphingobacteriia</taxon>
        <taxon>Sphingobacteriales</taxon>
        <taxon>Sphingobacteriaceae</taxon>
        <taxon>Pseudopedobacter</taxon>
    </lineage>
</organism>
<evidence type="ECO:0000313" key="1">
    <source>
        <dbReference type="EMBL" id="ADY53220.1"/>
    </source>
</evidence>
<reference evidence="2" key="2">
    <citation type="submission" date="2011-02" db="EMBL/GenBank/DDBJ databases">
        <title>The complete genome of Pedobacter saltans DSM 12145.</title>
        <authorList>
            <consortium name="US DOE Joint Genome Institute (JGI-PGF)"/>
            <person name="Lucas S."/>
            <person name="Copeland A."/>
            <person name="Lapidus A."/>
            <person name="Bruce D."/>
            <person name="Goodwin L."/>
            <person name="Pitluck S."/>
            <person name="Kyrpides N."/>
            <person name="Mavromatis K."/>
            <person name="Pagani I."/>
            <person name="Ivanova N."/>
            <person name="Ovchinnikova G."/>
            <person name="Lu M."/>
            <person name="Detter J.C."/>
            <person name="Han C."/>
            <person name="Land M."/>
            <person name="Hauser L."/>
            <person name="Markowitz V."/>
            <person name="Cheng J.-F."/>
            <person name="Hugenholtz P."/>
            <person name="Woyke T."/>
            <person name="Wu D."/>
            <person name="Tindall B."/>
            <person name="Pomrenke H.G."/>
            <person name="Brambilla E."/>
            <person name="Klenk H.-P."/>
            <person name="Eisen J.A."/>
        </authorList>
    </citation>
    <scope>NUCLEOTIDE SEQUENCE [LARGE SCALE GENOMIC DNA]</scope>
    <source>
        <strain evidence="2">ATCC 51119 / DSM 12145 / JCM 21818 / LMG 10337 / NBRC 100064 / NCIMB 13643</strain>
    </source>
</reference>
<keyword evidence="2" id="KW-1185">Reference proteome</keyword>
<dbReference type="STRING" id="762903.Pedsa_2678"/>
<proteinExistence type="predicted"/>
<accession>F0S6A6</accession>
<gene>
    <name evidence="1" type="ordered locus">Pedsa_2678</name>
</gene>
<dbReference type="KEGG" id="psn:Pedsa_2678"/>
<reference evidence="1 2" key="1">
    <citation type="journal article" date="2011" name="Stand. Genomic Sci.">
        <title>Complete genome sequence of the gliding, heparinolytic Pedobacter saltans type strain (113).</title>
        <authorList>
            <person name="Liolios K."/>
            <person name="Sikorski J."/>
            <person name="Lu M."/>
            <person name="Nolan M."/>
            <person name="Lapidus A."/>
            <person name="Lucas S."/>
            <person name="Hammon N."/>
            <person name="Deshpande S."/>
            <person name="Cheng J.F."/>
            <person name="Tapia R."/>
            <person name="Han C."/>
            <person name="Goodwin L."/>
            <person name="Pitluck S."/>
            <person name="Huntemann M."/>
            <person name="Ivanova N."/>
            <person name="Pagani I."/>
            <person name="Mavromatis K."/>
            <person name="Ovchinikova G."/>
            <person name="Pati A."/>
            <person name="Chen A."/>
            <person name="Palaniappan K."/>
            <person name="Land M."/>
            <person name="Hauser L."/>
            <person name="Brambilla E.M."/>
            <person name="Kotsyurbenko O."/>
            <person name="Rohde M."/>
            <person name="Tindall B.J."/>
            <person name="Abt B."/>
            <person name="Goker M."/>
            <person name="Detter J.C."/>
            <person name="Woyke T."/>
            <person name="Bristow J."/>
            <person name="Eisen J.A."/>
            <person name="Markowitz V."/>
            <person name="Hugenholtz P."/>
            <person name="Klenk H.P."/>
            <person name="Kyrpides N.C."/>
        </authorList>
    </citation>
    <scope>NUCLEOTIDE SEQUENCE [LARGE SCALE GENOMIC DNA]</scope>
    <source>
        <strain evidence="2">ATCC 51119 / DSM 12145 / JCM 21818 / LMG 10337 / NBRC 100064 / NCIMB 13643</strain>
    </source>
</reference>
<dbReference type="Proteomes" id="UP000000310">
    <property type="component" value="Chromosome"/>
</dbReference>
<dbReference type="HOGENOM" id="CLU_3139751_0_0_10"/>